<evidence type="ECO:0000313" key="3">
    <source>
        <dbReference type="EMBL" id="CAG8961514.1"/>
    </source>
</evidence>
<dbReference type="OrthoDB" id="10042665at2759"/>
<protein>
    <recommendedName>
        <fullName evidence="2">AAA+ ATPase domain-containing protein</fullName>
    </recommendedName>
</protein>
<dbReference type="GO" id="GO:0016887">
    <property type="term" value="F:ATP hydrolysis activity"/>
    <property type="evidence" value="ECO:0007669"/>
    <property type="project" value="InterPro"/>
</dbReference>
<dbReference type="InterPro" id="IPR027417">
    <property type="entry name" value="P-loop_NTPase"/>
</dbReference>
<dbReference type="Proteomes" id="UP000696280">
    <property type="component" value="Unassembled WGS sequence"/>
</dbReference>
<dbReference type="InterPro" id="IPR054289">
    <property type="entry name" value="DUF7025"/>
</dbReference>
<evidence type="ECO:0000256" key="1">
    <source>
        <dbReference type="SAM" id="MobiDB-lite"/>
    </source>
</evidence>
<reference evidence="3" key="1">
    <citation type="submission" date="2021-07" db="EMBL/GenBank/DDBJ databases">
        <authorList>
            <person name="Durling M."/>
        </authorList>
    </citation>
    <scope>NUCLEOTIDE SEQUENCE</scope>
</reference>
<sequence>MSRKNAAAKIQTYIYYDNALAQYLLEPEIEEVQKKREKLLSTFEAKVLVEEWKAVIELLDNDLAKPIAAFTGQRGGELKEICFDDLAYLFEPRQLVKTSGDNPRMMRVFAVTGGRRLLKDPPKTDVDGVQSAAEKAVAVFGNLFQAAEKYSPFVVDCFHFDFDGNQFGSVQDSFSVKRFDGLKKISSLPIYPANMDPDETGLKEGLTARGQKFVSLCSLGNGVHREYDGLSLDDPPEQVDSQVIIDFDMASRVAKEEQPRGSIWIPRLGLQGPTKSDEREVSDGDTTCTIKDCRTCKLPSPLLNDQKEDRKRSNDFALSTKLLRKEGFSAADLTMDDLLLMPNRVLGFVLRSRKWARLNIDNISNVAYDEDNLENLVLPKGHKKIISALVETHFKKHGASVDETESHYNADIVRGKGKGLIILLHGAPGVGKTSTAECVAEHSRRPLFSITCGDIGETAKNVEENLERCFQLAHRWGCVLLLDEADVFLAQRSKTDLQRNALVSVFLRVLEYYAGILFLTTNRVGVFDEAFKSRIHLSLWYPTLDKSSTAQIWQMNLDRTKEKESQLNLKIEGDRIMAFSKKHWKKSQSENSGFWNGRQIRNAFQTAIAIAQWESKQSSDGSGATLTDKHFEKVSKASRGFDRYLEVTYGGATESQRAFEIEERADHWKDKHVSEKKVKSMMKDKRKRTKDKKEDKGKKAEGVNCAVYGEEAVTKKSKRSRKKVESESESSESEKDASDSSSADNSEVSDSD</sequence>
<feature type="domain" description="AAA+ ATPase" evidence="2">
    <location>
        <begin position="418"/>
        <end position="545"/>
    </location>
</feature>
<dbReference type="InterPro" id="IPR003593">
    <property type="entry name" value="AAA+_ATPase"/>
</dbReference>
<dbReference type="PANTHER" id="PTHR46411:SF3">
    <property type="entry name" value="AAA+ ATPASE DOMAIN-CONTAINING PROTEIN"/>
    <property type="match status" value="1"/>
</dbReference>
<comment type="caution">
    <text evidence="3">The sequence shown here is derived from an EMBL/GenBank/DDBJ whole genome shotgun (WGS) entry which is preliminary data.</text>
</comment>
<dbReference type="EMBL" id="CAJVRL010000111">
    <property type="protein sequence ID" value="CAG8961514.1"/>
    <property type="molecule type" value="Genomic_DNA"/>
</dbReference>
<feature type="region of interest" description="Disordered" evidence="1">
    <location>
        <begin position="670"/>
        <end position="752"/>
    </location>
</feature>
<proteinExistence type="predicted"/>
<dbReference type="PANTHER" id="PTHR46411">
    <property type="entry name" value="FAMILY ATPASE, PUTATIVE-RELATED"/>
    <property type="match status" value="1"/>
</dbReference>
<dbReference type="Pfam" id="PF00004">
    <property type="entry name" value="AAA"/>
    <property type="match status" value="1"/>
</dbReference>
<keyword evidence="4" id="KW-1185">Reference proteome</keyword>
<evidence type="ECO:0000259" key="2">
    <source>
        <dbReference type="SMART" id="SM00382"/>
    </source>
</evidence>
<dbReference type="SMART" id="SM00382">
    <property type="entry name" value="AAA"/>
    <property type="match status" value="1"/>
</dbReference>
<accession>A0A9N9L8P1</accession>
<dbReference type="AlphaFoldDB" id="A0A9N9L8P1"/>
<dbReference type="Pfam" id="PF22942">
    <property type="entry name" value="DUF7025"/>
    <property type="match status" value="1"/>
</dbReference>
<dbReference type="Pfam" id="PF23232">
    <property type="entry name" value="AAA_lid_13"/>
    <property type="match status" value="1"/>
</dbReference>
<dbReference type="InterPro" id="IPR003959">
    <property type="entry name" value="ATPase_AAA_core"/>
</dbReference>
<dbReference type="Gene3D" id="3.40.50.300">
    <property type="entry name" value="P-loop containing nucleotide triphosphate hydrolases"/>
    <property type="match status" value="1"/>
</dbReference>
<dbReference type="SUPFAM" id="SSF52540">
    <property type="entry name" value="P-loop containing nucleoside triphosphate hydrolases"/>
    <property type="match status" value="1"/>
</dbReference>
<dbReference type="InterPro" id="IPR056599">
    <property type="entry name" value="AAA_lid_fung"/>
</dbReference>
<organism evidence="3 4">
    <name type="scientific">Hymenoscyphus fraxineus</name>
    <dbReference type="NCBI Taxonomy" id="746836"/>
    <lineage>
        <taxon>Eukaryota</taxon>
        <taxon>Fungi</taxon>
        <taxon>Dikarya</taxon>
        <taxon>Ascomycota</taxon>
        <taxon>Pezizomycotina</taxon>
        <taxon>Leotiomycetes</taxon>
        <taxon>Helotiales</taxon>
        <taxon>Helotiaceae</taxon>
        <taxon>Hymenoscyphus</taxon>
    </lineage>
</organism>
<feature type="compositionally biased region" description="Basic and acidic residues" evidence="1">
    <location>
        <begin position="691"/>
        <end position="701"/>
    </location>
</feature>
<feature type="compositionally biased region" description="Basic and acidic residues" evidence="1">
    <location>
        <begin position="670"/>
        <end position="683"/>
    </location>
</feature>
<dbReference type="CDD" id="cd19481">
    <property type="entry name" value="RecA-like_protease"/>
    <property type="match status" value="1"/>
</dbReference>
<name>A0A9N9L8P1_9HELO</name>
<evidence type="ECO:0000313" key="4">
    <source>
        <dbReference type="Proteomes" id="UP000696280"/>
    </source>
</evidence>
<gene>
    <name evidence="3" type="ORF">HYFRA_00013865</name>
</gene>
<dbReference type="GO" id="GO:0005524">
    <property type="term" value="F:ATP binding"/>
    <property type="evidence" value="ECO:0007669"/>
    <property type="project" value="InterPro"/>
</dbReference>